<dbReference type="Proteomes" id="UP000007264">
    <property type="component" value="Unassembled WGS sequence"/>
</dbReference>
<protein>
    <recommendedName>
        <fullName evidence="3">Reverse transcriptase domain-containing protein</fullName>
    </recommendedName>
</protein>
<keyword evidence="2" id="KW-1185">Reference proteome</keyword>
<dbReference type="KEGG" id="csl:COCSUDRAFT_33070"/>
<reference evidence="1 2" key="1">
    <citation type="journal article" date="2012" name="Genome Biol.">
        <title>The genome of the polar eukaryotic microalga coccomyxa subellipsoidea reveals traits of cold adaptation.</title>
        <authorList>
            <person name="Blanc G."/>
            <person name="Agarkova I."/>
            <person name="Grimwood J."/>
            <person name="Kuo A."/>
            <person name="Brueggeman A."/>
            <person name="Dunigan D."/>
            <person name="Gurnon J."/>
            <person name="Ladunga I."/>
            <person name="Lindquist E."/>
            <person name="Lucas S."/>
            <person name="Pangilinan J."/>
            <person name="Proschold T."/>
            <person name="Salamov A."/>
            <person name="Schmutz J."/>
            <person name="Weeks D."/>
            <person name="Yamada T."/>
            <person name="Claverie J.M."/>
            <person name="Grigoriev I."/>
            <person name="Van Etten J."/>
            <person name="Lomsadze A."/>
            <person name="Borodovsky M."/>
        </authorList>
    </citation>
    <scope>NUCLEOTIDE SEQUENCE [LARGE SCALE GENOMIC DNA]</scope>
    <source>
        <strain evidence="1 2">C-169</strain>
    </source>
</reference>
<evidence type="ECO:0000313" key="2">
    <source>
        <dbReference type="Proteomes" id="UP000007264"/>
    </source>
</evidence>
<dbReference type="OrthoDB" id="425014at2759"/>
<proteinExistence type="predicted"/>
<evidence type="ECO:0000313" key="1">
    <source>
        <dbReference type="EMBL" id="EIE23429.1"/>
    </source>
</evidence>
<dbReference type="GeneID" id="17041421"/>
<dbReference type="EMBL" id="AGSI01000007">
    <property type="protein sequence ID" value="EIE23429.1"/>
    <property type="molecule type" value="Genomic_DNA"/>
</dbReference>
<dbReference type="RefSeq" id="XP_005647973.1">
    <property type="nucleotide sequence ID" value="XM_005647916.1"/>
</dbReference>
<comment type="caution">
    <text evidence="1">The sequence shown here is derived from an EMBL/GenBank/DDBJ whole genome shotgun (WGS) entry which is preliminary data.</text>
</comment>
<gene>
    <name evidence="1" type="ORF">COCSUDRAFT_33070</name>
</gene>
<evidence type="ECO:0008006" key="3">
    <source>
        <dbReference type="Google" id="ProtNLM"/>
    </source>
</evidence>
<name>I0YYG0_COCSC</name>
<accession>I0YYG0</accession>
<dbReference type="AlphaFoldDB" id="I0YYG0"/>
<sequence length="71" mass="8028">MLRSRGAPEKFVDLIENLHLGTTYDMQSDSGRAENWFSVATGFKQGDVNAPLLFNVYIDTIVRVFQPLISH</sequence>
<organism evidence="1 2">
    <name type="scientific">Coccomyxa subellipsoidea (strain C-169)</name>
    <name type="common">Green microalga</name>
    <dbReference type="NCBI Taxonomy" id="574566"/>
    <lineage>
        <taxon>Eukaryota</taxon>
        <taxon>Viridiplantae</taxon>
        <taxon>Chlorophyta</taxon>
        <taxon>core chlorophytes</taxon>
        <taxon>Trebouxiophyceae</taxon>
        <taxon>Trebouxiophyceae incertae sedis</taxon>
        <taxon>Coccomyxaceae</taxon>
        <taxon>Coccomyxa</taxon>
        <taxon>Coccomyxa subellipsoidea</taxon>
    </lineage>
</organism>